<name>A0A6B0SQ54_9EURY</name>
<protein>
    <submittedName>
        <fullName evidence="1">Uncharacterized protein</fullName>
    </submittedName>
</protein>
<gene>
    <name evidence="1" type="ORF">GRX66_13980</name>
</gene>
<proteinExistence type="predicted"/>
<accession>A0A6B0SQ54</accession>
<sequence length="54" mass="5614">AAEPADFRQVVAGETIAFVSYVEDAGTESVGVERDDGRELAVASLTTRTVDANG</sequence>
<dbReference type="AlphaFoldDB" id="A0A6B0SQ54"/>
<feature type="non-terminal residue" evidence="1">
    <location>
        <position position="1"/>
    </location>
</feature>
<dbReference type="Proteomes" id="UP000471521">
    <property type="component" value="Unassembled WGS sequence"/>
</dbReference>
<organism evidence="1 2">
    <name type="scientific">Halobacterium bonnevillei</name>
    <dbReference type="NCBI Taxonomy" id="2692200"/>
    <lineage>
        <taxon>Archaea</taxon>
        <taxon>Methanobacteriati</taxon>
        <taxon>Methanobacteriota</taxon>
        <taxon>Stenosarchaea group</taxon>
        <taxon>Halobacteria</taxon>
        <taxon>Halobacteriales</taxon>
        <taxon>Halobacteriaceae</taxon>
        <taxon>Halobacterium</taxon>
    </lineage>
</organism>
<dbReference type="EMBL" id="WUUU01000136">
    <property type="protein sequence ID" value="MXR21663.1"/>
    <property type="molecule type" value="Genomic_DNA"/>
</dbReference>
<comment type="caution">
    <text evidence="1">The sequence shown here is derived from an EMBL/GenBank/DDBJ whole genome shotgun (WGS) entry which is preliminary data.</text>
</comment>
<evidence type="ECO:0000313" key="2">
    <source>
        <dbReference type="Proteomes" id="UP000471521"/>
    </source>
</evidence>
<keyword evidence="2" id="KW-1185">Reference proteome</keyword>
<reference evidence="1 2" key="1">
    <citation type="submission" date="2019-12" db="EMBL/GenBank/DDBJ databases">
        <title>Isolation and characterization of three novel carbon monoxide-oxidizing members of Halobacteria from salione crusts and soils.</title>
        <authorList>
            <person name="Myers M.R."/>
            <person name="King G.M."/>
        </authorList>
    </citation>
    <scope>NUCLEOTIDE SEQUENCE [LARGE SCALE GENOMIC DNA]</scope>
    <source>
        <strain evidence="1 2">PCN9</strain>
    </source>
</reference>
<evidence type="ECO:0000313" key="1">
    <source>
        <dbReference type="EMBL" id="MXR21663.1"/>
    </source>
</evidence>